<name>A0A0F9QGC0_9ZZZZ</name>
<gene>
    <name evidence="2" type="ORF">LCGC14_0777370</name>
</gene>
<evidence type="ECO:0000313" key="2">
    <source>
        <dbReference type="EMBL" id="KKN36042.1"/>
    </source>
</evidence>
<dbReference type="EMBL" id="LAZR01001992">
    <property type="protein sequence ID" value="KKN36042.1"/>
    <property type="molecule type" value="Genomic_DNA"/>
</dbReference>
<proteinExistence type="predicted"/>
<evidence type="ECO:0008006" key="3">
    <source>
        <dbReference type="Google" id="ProtNLM"/>
    </source>
</evidence>
<keyword evidence="1" id="KW-0175">Coiled coil</keyword>
<reference evidence="2" key="1">
    <citation type="journal article" date="2015" name="Nature">
        <title>Complex archaea that bridge the gap between prokaryotes and eukaryotes.</title>
        <authorList>
            <person name="Spang A."/>
            <person name="Saw J.H."/>
            <person name="Jorgensen S.L."/>
            <person name="Zaremba-Niedzwiedzka K."/>
            <person name="Martijn J."/>
            <person name="Lind A.E."/>
            <person name="van Eijk R."/>
            <person name="Schleper C."/>
            <person name="Guy L."/>
            <person name="Ettema T.J."/>
        </authorList>
    </citation>
    <scope>NUCLEOTIDE SEQUENCE</scope>
</reference>
<protein>
    <recommendedName>
        <fullName evidence="3">DNA repair protein MmcB-related protein</fullName>
    </recommendedName>
</protein>
<accession>A0A0F9QGC0</accession>
<evidence type="ECO:0000256" key="1">
    <source>
        <dbReference type="SAM" id="Coils"/>
    </source>
</evidence>
<sequence>MQVTAAKLSQLLAKRHDKDLFVAECKDGPTVGTSHFRMDAWVMKKSWSRPTFLAYEIKVARGDFMRDEKWQGYLPLCNQFYFVSPAGTIKIEEVPAEAGLIWCTQNGTRLLTKKKAPYRPLKPETLEKVFRYVLMSRCRVMSDWYSLKNDADWWRAWMVHKKLDYDFGHQVSKAIRERVKEEINLVATENERLKRENQELVKIRDLLKTMGIGDEVPYLWKVQHRLAQLRGNTPGQAILKLNAAIGSIQSLVKEVEKIEEAQNATRG</sequence>
<dbReference type="Pfam" id="PF06319">
    <property type="entry name" value="MmcB-like"/>
    <property type="match status" value="1"/>
</dbReference>
<organism evidence="2">
    <name type="scientific">marine sediment metagenome</name>
    <dbReference type="NCBI Taxonomy" id="412755"/>
    <lineage>
        <taxon>unclassified sequences</taxon>
        <taxon>metagenomes</taxon>
        <taxon>ecological metagenomes</taxon>
    </lineage>
</organism>
<dbReference type="AlphaFoldDB" id="A0A0F9QGC0"/>
<dbReference type="InterPro" id="IPR009394">
    <property type="entry name" value="MmcB-like"/>
</dbReference>
<feature type="coiled-coil region" evidence="1">
    <location>
        <begin position="176"/>
        <end position="210"/>
    </location>
</feature>
<comment type="caution">
    <text evidence="2">The sequence shown here is derived from an EMBL/GenBank/DDBJ whole genome shotgun (WGS) entry which is preliminary data.</text>
</comment>